<dbReference type="Proteomes" id="UP000186720">
    <property type="component" value="Unassembled WGS sequence"/>
</dbReference>
<accession>A0A1Q6A637</accession>
<evidence type="ECO:0000313" key="3">
    <source>
        <dbReference type="Proteomes" id="UP000186720"/>
    </source>
</evidence>
<evidence type="ECO:0000313" key="2">
    <source>
        <dbReference type="EMBL" id="OKS89475.1"/>
    </source>
</evidence>
<dbReference type="InterPro" id="IPR042095">
    <property type="entry name" value="SUMF_sf"/>
</dbReference>
<dbReference type="STRING" id="1302689.RG47T_4959"/>
<gene>
    <name evidence="2" type="ORF">RG47T_4959</name>
</gene>
<comment type="caution">
    <text evidence="2">The sequence shown here is derived from an EMBL/GenBank/DDBJ whole genome shotgun (WGS) entry which is preliminary data.</text>
</comment>
<reference evidence="2 3" key="1">
    <citation type="submission" date="2016-11" db="EMBL/GenBank/DDBJ databases">
        <title>Whole Genome Sequencing of Mucilaginibacter polytrichastri RG4-7(T) isolated from the moss sample.</title>
        <authorList>
            <person name="Li Y."/>
        </authorList>
    </citation>
    <scope>NUCLEOTIDE SEQUENCE [LARGE SCALE GENOMIC DNA]</scope>
    <source>
        <strain evidence="2 3">RG4-7</strain>
    </source>
</reference>
<sequence>MILLNRYLKNNYIYILNNYMYNMKRNFTWCALVMFGLGAMLTSCKKHPQSAKTGMKYNDKYNGGFQVFKKTHPAPGPGLVPIEGGTFVLGGSADQDVSFDYNNIRRRVTVPSFYMDDTEVANVDWLEYLHWLNINYPGDRELYYNALPDTLVWRKPLSYNEPYVDNYLRHPAFQDYPVVGVTWDQAQEYCTWRTDRMNENILRESGQLVTWKDAANKGGGKKGAAGAAPAAGGSKEPFNTEIYLNGQIKGPGVDGKHMMADLNPNAKPAQGGKKGGKPTRTVGMEDGILKQAYRLPSEAEWEYAALGLVGNTENENITDGKMYPWNGMGMRSPKKRTRGLMLANFKRGDGDNMGVGGYLNDKADITAPVRSFVPNDFGLFNMAGNVNEWTADTYRQLSFEDVDDFNPFRGNEFKDKRMADPEKGLLAKDKYGRPIKDAAKSNKKQKWSELTVAQQQAATVNNANATPANGATLPAGIAANPAAPAIAATGTTAPGSIPADIKNGSGKPYTADQRGFEDSTSTVLYGVTTLVNDHSKVYKGGSWNDRAMWLNPATRRFMDQDDASAEIGFRCAMTMVGATEIHPDSRPHFVERKPKPYKAKAK</sequence>
<protein>
    <recommendedName>
        <fullName evidence="1">Sulfatase-modifying factor enzyme-like domain-containing protein</fullName>
    </recommendedName>
</protein>
<dbReference type="PANTHER" id="PTHR23150">
    <property type="entry name" value="SULFATASE MODIFYING FACTOR 1, 2"/>
    <property type="match status" value="1"/>
</dbReference>
<evidence type="ECO:0000259" key="1">
    <source>
        <dbReference type="Pfam" id="PF03781"/>
    </source>
</evidence>
<dbReference type="InterPro" id="IPR005532">
    <property type="entry name" value="SUMF_dom"/>
</dbReference>
<dbReference type="EMBL" id="MPPL01000001">
    <property type="protein sequence ID" value="OKS89475.1"/>
    <property type="molecule type" value="Genomic_DNA"/>
</dbReference>
<dbReference type="InterPro" id="IPR051043">
    <property type="entry name" value="Sulfatase_Mod_Factor_Kinase"/>
</dbReference>
<name>A0A1Q6A637_9SPHI</name>
<proteinExistence type="predicted"/>
<organism evidence="2 3">
    <name type="scientific">Mucilaginibacter polytrichastri</name>
    <dbReference type="NCBI Taxonomy" id="1302689"/>
    <lineage>
        <taxon>Bacteria</taxon>
        <taxon>Pseudomonadati</taxon>
        <taxon>Bacteroidota</taxon>
        <taxon>Sphingobacteriia</taxon>
        <taxon>Sphingobacteriales</taxon>
        <taxon>Sphingobacteriaceae</taxon>
        <taxon>Mucilaginibacter</taxon>
    </lineage>
</organism>
<dbReference type="InterPro" id="IPR016187">
    <property type="entry name" value="CTDL_fold"/>
</dbReference>
<dbReference type="AlphaFoldDB" id="A0A1Q6A637"/>
<dbReference type="PANTHER" id="PTHR23150:SF19">
    <property type="entry name" value="FORMYLGLYCINE-GENERATING ENZYME"/>
    <property type="match status" value="1"/>
</dbReference>
<keyword evidence="3" id="KW-1185">Reference proteome</keyword>
<dbReference type="Pfam" id="PF03781">
    <property type="entry name" value="FGE-sulfatase"/>
    <property type="match status" value="1"/>
</dbReference>
<dbReference type="Gene3D" id="3.90.1580.10">
    <property type="entry name" value="paralog of FGE (formylglycine-generating enzyme)"/>
    <property type="match status" value="2"/>
</dbReference>
<dbReference type="GO" id="GO:0120147">
    <property type="term" value="F:formylglycine-generating oxidase activity"/>
    <property type="evidence" value="ECO:0007669"/>
    <property type="project" value="TreeGrafter"/>
</dbReference>
<dbReference type="SUPFAM" id="SSF56436">
    <property type="entry name" value="C-type lectin-like"/>
    <property type="match status" value="1"/>
</dbReference>
<feature type="domain" description="Sulfatase-modifying factor enzyme-like" evidence="1">
    <location>
        <begin position="77"/>
        <end position="404"/>
    </location>
</feature>